<dbReference type="PROSITE" id="PS51278">
    <property type="entry name" value="GATASE_TYPE_2"/>
    <property type="match status" value="1"/>
</dbReference>
<evidence type="ECO:0000313" key="10">
    <source>
        <dbReference type="EMBL" id="RAL16135.1"/>
    </source>
</evidence>
<dbReference type="PIRSF" id="PIRSF001589">
    <property type="entry name" value="Asn_synthetase_glu-h"/>
    <property type="match status" value="1"/>
</dbReference>
<dbReference type="InterPro" id="IPR033738">
    <property type="entry name" value="AsnB_N"/>
</dbReference>
<dbReference type="CDD" id="cd01991">
    <property type="entry name" value="Asn_synthase_B_C"/>
    <property type="match status" value="1"/>
</dbReference>
<accession>A0A395I858</accession>
<feature type="site" description="Important for beta-aspartyl-AMP intermediate formation" evidence="8">
    <location>
        <position position="389"/>
    </location>
</feature>
<sequence length="681" mass="77426">MCGLTAFLALNEVDTDQSISASSQALASQINDSLDLVKHRGPDARGQWISLDTRVGLGHVRLSIIDLSPAGNQPFHDKDNHIQAVVNGELYDYERIRNELADEYEFVSKSDSEIVIALYRRYGLSFLSRLRGEFALVLWDVKQERFIAARDRYGIKSLYYTVINGRLHVATEMKSFLPFGWTPEWDVANLRGMGWVYGANMFFKHVHRIEPGQMLVSDHFQPAQLTTYWDLDYPDKKLAYPGTEAEVIARVRELLLESVRLRLRADVGVGVFLSGGLDSSAVAGMTAHLMRQGTNLGNETTSDTSKLSCFTVQFEKDSGIDESEIARRTAEWLGVDFHAVLLDEETIASRLEDTIWYTETPFPDVDGMGRLAIAEAARAAGKKVVLTGEGSDEHFAGYADLMWSYLSEPDHSWPASSAIHEKREEIETAINRVMAQAVSRVRVTSKSDAVHSPSHASLFARIAWFGRLPFQSWTEQNTHGDPESSFFQSFGRKIVDNMEQRWHPLNSSQYQFTKSVLANCILRYIGDNIDMVYQIETRPPFLDHHLTEYVNTIPPSLKIRYDPERRIFREKHVLREAMRPFITHEVANRVKQPYLAPTRYKENGPVYHTLRRLLTKSNIQNLGFIDWNQVQETFKRAFSDDDPSAFRSTLSVAQLVVLAQRFGVKPASPVWSVVESPFDDM</sequence>
<dbReference type="InterPro" id="IPR017932">
    <property type="entry name" value="GATase_2_dom"/>
</dbReference>
<organism evidence="10 11">
    <name type="scientific">Aspergillus homomorphus (strain CBS 101889)</name>
    <dbReference type="NCBI Taxonomy" id="1450537"/>
    <lineage>
        <taxon>Eukaryota</taxon>
        <taxon>Fungi</taxon>
        <taxon>Dikarya</taxon>
        <taxon>Ascomycota</taxon>
        <taxon>Pezizomycotina</taxon>
        <taxon>Eurotiomycetes</taxon>
        <taxon>Eurotiomycetidae</taxon>
        <taxon>Eurotiales</taxon>
        <taxon>Aspergillaceae</taxon>
        <taxon>Aspergillus</taxon>
        <taxon>Aspergillus subgen. Circumdati</taxon>
    </lineage>
</organism>
<dbReference type="Gene3D" id="3.60.20.10">
    <property type="entry name" value="Glutamine Phosphoribosylpyrophosphate, subunit 1, domain 1"/>
    <property type="match status" value="1"/>
</dbReference>
<reference evidence="10 11" key="1">
    <citation type="submission" date="2018-02" db="EMBL/GenBank/DDBJ databases">
        <title>The genomes of Aspergillus section Nigri reveals drivers in fungal speciation.</title>
        <authorList>
            <consortium name="DOE Joint Genome Institute"/>
            <person name="Vesth T.C."/>
            <person name="Nybo J."/>
            <person name="Theobald S."/>
            <person name="Brandl J."/>
            <person name="Frisvad J.C."/>
            <person name="Nielsen K.F."/>
            <person name="Lyhne E.K."/>
            <person name="Kogle M.E."/>
            <person name="Kuo A."/>
            <person name="Riley R."/>
            <person name="Clum A."/>
            <person name="Nolan M."/>
            <person name="Lipzen A."/>
            <person name="Salamov A."/>
            <person name="Henrissat B."/>
            <person name="Wiebenga A."/>
            <person name="De vries R.P."/>
            <person name="Grigoriev I.V."/>
            <person name="Mortensen U.H."/>
            <person name="Andersen M.R."/>
            <person name="Baker S.E."/>
        </authorList>
    </citation>
    <scope>NUCLEOTIDE SEQUENCE [LARGE SCALE GENOMIC DNA]</scope>
    <source>
        <strain evidence="10 11">CBS 101889</strain>
    </source>
</reference>
<evidence type="ECO:0000256" key="7">
    <source>
        <dbReference type="PIRSR" id="PIRSR001589-2"/>
    </source>
</evidence>
<evidence type="ECO:0000256" key="2">
    <source>
        <dbReference type="ARBA" id="ARBA00022741"/>
    </source>
</evidence>
<dbReference type="InterPro" id="IPR051786">
    <property type="entry name" value="ASN_synthetase/amidase"/>
</dbReference>
<gene>
    <name evidence="10" type="ORF">BO97DRAFT_183915</name>
</gene>
<evidence type="ECO:0000259" key="9">
    <source>
        <dbReference type="PROSITE" id="PS51278"/>
    </source>
</evidence>
<keyword evidence="6" id="KW-0061">Asparagine biosynthesis</keyword>
<keyword evidence="2 5" id="KW-0547">Nucleotide-binding</keyword>
<keyword evidence="11" id="KW-1185">Reference proteome</keyword>
<dbReference type="EMBL" id="KZ824270">
    <property type="protein sequence ID" value="RAL16135.1"/>
    <property type="molecule type" value="Genomic_DNA"/>
</dbReference>
<dbReference type="PANTHER" id="PTHR43284">
    <property type="entry name" value="ASPARAGINE SYNTHETASE (GLUTAMINE-HYDROLYZING)"/>
    <property type="match status" value="1"/>
</dbReference>
<dbReference type="SUPFAM" id="SSF56235">
    <property type="entry name" value="N-terminal nucleophile aminohydrolases (Ntn hydrolases)"/>
    <property type="match status" value="1"/>
</dbReference>
<keyword evidence="4 6" id="KW-0315">Glutamine amidotransferase</keyword>
<dbReference type="GO" id="GO:0006529">
    <property type="term" value="P:asparagine biosynthetic process"/>
    <property type="evidence" value="ECO:0007669"/>
    <property type="project" value="UniProtKB-KW"/>
</dbReference>
<evidence type="ECO:0000256" key="4">
    <source>
        <dbReference type="ARBA" id="ARBA00022962"/>
    </source>
</evidence>
<feature type="binding site" evidence="7">
    <location>
        <position position="312"/>
    </location>
    <ligand>
        <name>ATP</name>
        <dbReference type="ChEBI" id="CHEBI:30616"/>
    </ligand>
</feature>
<evidence type="ECO:0000256" key="8">
    <source>
        <dbReference type="PIRSR" id="PIRSR001589-3"/>
    </source>
</evidence>
<dbReference type="RefSeq" id="XP_025555289.1">
    <property type="nucleotide sequence ID" value="XM_025690409.1"/>
</dbReference>
<dbReference type="VEuPathDB" id="FungiDB:BO97DRAFT_183915"/>
<dbReference type="Pfam" id="PF00733">
    <property type="entry name" value="Asn_synthase"/>
    <property type="match status" value="1"/>
</dbReference>
<name>A0A395I858_ASPHC</name>
<evidence type="ECO:0000256" key="5">
    <source>
        <dbReference type="PIRNR" id="PIRNR001589"/>
    </source>
</evidence>
<evidence type="ECO:0000256" key="6">
    <source>
        <dbReference type="PIRSR" id="PIRSR001589-1"/>
    </source>
</evidence>
<feature type="active site" description="For GATase activity" evidence="6">
    <location>
        <position position="2"/>
    </location>
</feature>
<keyword evidence="6" id="KW-0028">Amino-acid biosynthesis</keyword>
<dbReference type="AlphaFoldDB" id="A0A395I858"/>
<dbReference type="STRING" id="1450537.A0A395I858"/>
<dbReference type="NCBIfam" id="TIGR01536">
    <property type="entry name" value="asn_synth_AEB"/>
    <property type="match status" value="1"/>
</dbReference>
<dbReference type="OrthoDB" id="409189at2759"/>
<dbReference type="InterPro" id="IPR001962">
    <property type="entry name" value="Asn_synthase"/>
</dbReference>
<dbReference type="SUPFAM" id="SSF52402">
    <property type="entry name" value="Adenine nucleotide alpha hydrolases-like"/>
    <property type="match status" value="1"/>
</dbReference>
<dbReference type="InterPro" id="IPR029055">
    <property type="entry name" value="Ntn_hydrolases_N"/>
</dbReference>
<dbReference type="InterPro" id="IPR006426">
    <property type="entry name" value="Asn_synth_AEB"/>
</dbReference>
<evidence type="ECO:0000313" key="11">
    <source>
        <dbReference type="Proteomes" id="UP000248961"/>
    </source>
</evidence>
<dbReference type="Proteomes" id="UP000248961">
    <property type="component" value="Unassembled WGS sequence"/>
</dbReference>
<dbReference type="GeneID" id="37194698"/>
<dbReference type="GO" id="GO:0005829">
    <property type="term" value="C:cytosol"/>
    <property type="evidence" value="ECO:0007669"/>
    <property type="project" value="TreeGrafter"/>
</dbReference>
<evidence type="ECO:0000256" key="3">
    <source>
        <dbReference type="ARBA" id="ARBA00022840"/>
    </source>
</evidence>
<dbReference type="FunFam" id="3.60.20.10:FF:000155">
    <property type="entry name" value="Asparagine synthetase (Eurofung)"/>
    <property type="match status" value="1"/>
</dbReference>
<proteinExistence type="inferred from homology"/>
<dbReference type="PANTHER" id="PTHR43284:SF1">
    <property type="entry name" value="ASPARAGINE SYNTHETASE"/>
    <property type="match status" value="1"/>
</dbReference>
<dbReference type="InterPro" id="IPR014729">
    <property type="entry name" value="Rossmann-like_a/b/a_fold"/>
</dbReference>
<dbReference type="Pfam" id="PF13537">
    <property type="entry name" value="GATase_7"/>
    <property type="match status" value="1"/>
</dbReference>
<dbReference type="GO" id="GO:0004066">
    <property type="term" value="F:asparagine synthase (glutamine-hydrolyzing) activity"/>
    <property type="evidence" value="ECO:0007669"/>
    <property type="project" value="InterPro"/>
</dbReference>
<dbReference type="Gene3D" id="3.40.50.620">
    <property type="entry name" value="HUPs"/>
    <property type="match status" value="2"/>
</dbReference>
<keyword evidence="3 5" id="KW-0067">ATP-binding</keyword>
<comment type="similarity">
    <text evidence="1">Belongs to the asparagine synthetase family.</text>
</comment>
<feature type="domain" description="Glutamine amidotransferase type-2" evidence="9">
    <location>
        <begin position="2"/>
        <end position="220"/>
    </location>
</feature>
<feature type="binding site" evidence="7">
    <location>
        <position position="111"/>
    </location>
    <ligand>
        <name>L-glutamine</name>
        <dbReference type="ChEBI" id="CHEBI:58359"/>
    </ligand>
</feature>
<evidence type="ECO:0000256" key="1">
    <source>
        <dbReference type="ARBA" id="ARBA00005752"/>
    </source>
</evidence>
<protein>
    <submittedName>
        <fullName evidence="10">Asparagine synthetase</fullName>
    </submittedName>
</protein>
<dbReference type="GO" id="GO:0005524">
    <property type="term" value="F:ATP binding"/>
    <property type="evidence" value="ECO:0007669"/>
    <property type="project" value="UniProtKB-KW"/>
</dbReference>
<dbReference type="CDD" id="cd00712">
    <property type="entry name" value="AsnB"/>
    <property type="match status" value="1"/>
</dbReference>